<dbReference type="PANTHER" id="PTHR11616:SF240">
    <property type="entry name" value="BLOATED TUBULES, ISOFORM B-RELATED"/>
    <property type="match status" value="1"/>
</dbReference>
<feature type="transmembrane region" description="Helical" evidence="6">
    <location>
        <begin position="29"/>
        <end position="51"/>
    </location>
</feature>
<evidence type="ECO:0000313" key="7">
    <source>
        <dbReference type="EMBL" id="KAL2273183.1"/>
    </source>
</evidence>
<keyword evidence="4 6" id="KW-1133">Transmembrane helix</keyword>
<dbReference type="PRINTS" id="PR00176">
    <property type="entry name" value="NANEUSMPORT"/>
</dbReference>
<dbReference type="Pfam" id="PF00209">
    <property type="entry name" value="SNF"/>
    <property type="match status" value="2"/>
</dbReference>
<evidence type="ECO:0000256" key="6">
    <source>
        <dbReference type="SAM" id="Phobius"/>
    </source>
</evidence>
<proteinExistence type="predicted"/>
<name>A0ABR4DS67_9PEZI</name>
<sequence length="502" mass="55994">MTVGQAYRGGCIIAYDHMNNRLKGLGFSLVWNGYVVVSYYVPILAWVMVYFRHSFSNPLPWQGDHVNFYYNEVIANPDPIPGKTVEGSVARYTEYTGTGLIGETVGWCAFTWFIVWICMYKGVGITGRVVYFTMGLPVVTMIILLGRGVSLPNATDGIRLYMATWRGELLGDRYIWQMACGQIFFSIGLGMGYFTSYASYNNQHQNVVQDVLIIIVCNSLYEIVGCFAVFGIIGFLQQFPQPGDDPIGSFAIAFLTYPAGVAEMPGAQFWSFLFFFTIMILGFSSAFALQDTLVTMIMDAEFARNWNRIYVSSTSVVISFLISLIFCTEFGYYLLDAVDSWINNMSLLFVVWCECIAATTIYRHKDVVGLVGWPAYIVFNVGYIGGQLFGCVVGHAVSPTAGAGMGFGLFFMCYAIALFVARRPDSAPPSFWKKNVWLEKTYYLGVYSGLQLKRDLNLVVATGKNWSIPFYWGFVSRYCSAPILGIVFSLGYPAFAALSGDK</sequence>
<protein>
    <submittedName>
        <fullName evidence="7">Uncharacterized protein</fullName>
    </submittedName>
</protein>
<accession>A0ABR4DS67</accession>
<dbReference type="EMBL" id="JBAWTH010000196">
    <property type="protein sequence ID" value="KAL2273183.1"/>
    <property type="molecule type" value="Genomic_DNA"/>
</dbReference>
<evidence type="ECO:0000256" key="4">
    <source>
        <dbReference type="ARBA" id="ARBA00022989"/>
    </source>
</evidence>
<dbReference type="InterPro" id="IPR000175">
    <property type="entry name" value="Na/ntran_symport"/>
</dbReference>
<evidence type="ECO:0000313" key="8">
    <source>
        <dbReference type="Proteomes" id="UP001600888"/>
    </source>
</evidence>
<comment type="subcellular location">
    <subcellularLocation>
        <location evidence="1">Membrane</location>
        <topology evidence="1">Multi-pass membrane protein</topology>
    </subcellularLocation>
</comment>
<feature type="transmembrane region" description="Helical" evidence="6">
    <location>
        <begin position="341"/>
        <end position="362"/>
    </location>
</feature>
<feature type="transmembrane region" description="Helical" evidence="6">
    <location>
        <begin position="374"/>
        <end position="397"/>
    </location>
</feature>
<keyword evidence="2" id="KW-0813">Transport</keyword>
<evidence type="ECO:0000256" key="3">
    <source>
        <dbReference type="ARBA" id="ARBA00022692"/>
    </source>
</evidence>
<feature type="transmembrane region" description="Helical" evidence="6">
    <location>
        <begin position="104"/>
        <end position="123"/>
    </location>
</feature>
<keyword evidence="8" id="KW-1185">Reference proteome</keyword>
<keyword evidence="3 6" id="KW-0812">Transmembrane</keyword>
<feature type="transmembrane region" description="Helical" evidence="6">
    <location>
        <begin position="403"/>
        <end position="421"/>
    </location>
</feature>
<dbReference type="InterPro" id="IPR037272">
    <property type="entry name" value="SNS_sf"/>
</dbReference>
<reference evidence="7 8" key="1">
    <citation type="submission" date="2024-03" db="EMBL/GenBank/DDBJ databases">
        <title>A high-quality draft genome sequence of Diaporthe vaccinii, a causative agent of upright dieback and viscid rot disease in cranberry plants.</title>
        <authorList>
            <person name="Sarrasin M."/>
            <person name="Lang B.F."/>
            <person name="Burger G."/>
        </authorList>
    </citation>
    <scope>NUCLEOTIDE SEQUENCE [LARGE SCALE GENOMIC DNA]</scope>
    <source>
        <strain evidence="7 8">IS7</strain>
    </source>
</reference>
<feature type="transmembrane region" description="Helical" evidence="6">
    <location>
        <begin position="309"/>
        <end position="335"/>
    </location>
</feature>
<dbReference type="Proteomes" id="UP001600888">
    <property type="component" value="Unassembled WGS sequence"/>
</dbReference>
<evidence type="ECO:0000256" key="5">
    <source>
        <dbReference type="ARBA" id="ARBA00023136"/>
    </source>
</evidence>
<feature type="transmembrane region" description="Helical" evidence="6">
    <location>
        <begin position="130"/>
        <end position="154"/>
    </location>
</feature>
<dbReference type="PANTHER" id="PTHR11616">
    <property type="entry name" value="SODIUM/CHLORIDE DEPENDENT TRANSPORTER"/>
    <property type="match status" value="1"/>
</dbReference>
<feature type="transmembrane region" description="Helical" evidence="6">
    <location>
        <begin position="174"/>
        <end position="199"/>
    </location>
</feature>
<gene>
    <name evidence="7" type="ORF">FJTKL_04892</name>
</gene>
<dbReference type="PROSITE" id="PS50267">
    <property type="entry name" value="NA_NEUROTRAN_SYMP_3"/>
    <property type="match status" value="1"/>
</dbReference>
<comment type="caution">
    <text evidence="7">The sequence shown here is derived from an EMBL/GenBank/DDBJ whole genome shotgun (WGS) entry which is preliminary data.</text>
</comment>
<keyword evidence="5 6" id="KW-0472">Membrane</keyword>
<evidence type="ECO:0000256" key="1">
    <source>
        <dbReference type="ARBA" id="ARBA00004141"/>
    </source>
</evidence>
<organism evidence="7 8">
    <name type="scientific">Diaporthe vaccinii</name>
    <dbReference type="NCBI Taxonomy" id="105482"/>
    <lineage>
        <taxon>Eukaryota</taxon>
        <taxon>Fungi</taxon>
        <taxon>Dikarya</taxon>
        <taxon>Ascomycota</taxon>
        <taxon>Pezizomycotina</taxon>
        <taxon>Sordariomycetes</taxon>
        <taxon>Sordariomycetidae</taxon>
        <taxon>Diaporthales</taxon>
        <taxon>Diaporthaceae</taxon>
        <taxon>Diaporthe</taxon>
        <taxon>Diaporthe eres species complex</taxon>
    </lineage>
</organism>
<feature type="transmembrane region" description="Helical" evidence="6">
    <location>
        <begin position="211"/>
        <end position="236"/>
    </location>
</feature>
<feature type="transmembrane region" description="Helical" evidence="6">
    <location>
        <begin position="269"/>
        <end position="289"/>
    </location>
</feature>
<evidence type="ECO:0000256" key="2">
    <source>
        <dbReference type="ARBA" id="ARBA00022448"/>
    </source>
</evidence>
<dbReference type="SUPFAM" id="SSF161070">
    <property type="entry name" value="SNF-like"/>
    <property type="match status" value="1"/>
</dbReference>